<proteinExistence type="inferred from homology"/>
<dbReference type="InterPro" id="IPR001750">
    <property type="entry name" value="ND/Mrp_TM"/>
</dbReference>
<name>A0A6H0N3V2_9CUCU</name>
<feature type="transmembrane region" description="Helical" evidence="17">
    <location>
        <begin position="448"/>
        <end position="470"/>
    </location>
</feature>
<keyword evidence="8" id="KW-0999">Mitochondrion inner membrane</keyword>
<evidence type="ECO:0000256" key="12">
    <source>
        <dbReference type="ARBA" id="ARBA00023027"/>
    </source>
</evidence>
<comment type="function">
    <text evidence="17">Core subunit of the mitochondrial membrane respiratory chain NADH dehydrogenase (Complex I) which catalyzes electron transfer from NADH through the respiratory chain, using ubiquinone as an electron acceptor. Essential for the catalytic activity and assembly of complex I.</text>
</comment>
<evidence type="ECO:0000256" key="9">
    <source>
        <dbReference type="ARBA" id="ARBA00022967"/>
    </source>
</evidence>
<evidence type="ECO:0000256" key="1">
    <source>
        <dbReference type="ARBA" id="ARBA00003257"/>
    </source>
</evidence>
<dbReference type="Pfam" id="PF06455">
    <property type="entry name" value="NADH5_C"/>
    <property type="match status" value="1"/>
</dbReference>
<dbReference type="AlphaFoldDB" id="A0A6H0N3V2"/>
<geneLocation type="mitochondrion" evidence="21"/>
<keyword evidence="9" id="KW-1278">Translocase</keyword>
<sequence length="573" mass="65070">MLSVCKIYFSLFLIVSLVCFFSSVWFMVGDYSVVIELCLFSLNSSSVVMSILLDWMSLLFASFVLFISSMVIFYSSEYMLGDIYLNRFILLVVMFVFSMMLLIISPNMISILLGWDGLGLVSYCLVIYYQNVKSFNAGMLTALSNRIGDVALLMSIAWMMNYGSWNFIYYLDFLKSDYFMKLISFLVVMAALTKSAQIPFSSWLPAAMAAPTPVSALVHSSTLVTAGVYLLIRFSPSFSFNVTFILLFISSMTMFMSGLGANFEFDLKKIIALSTLSQLGLMMSILALGGSSLAFFHLLTHALFKALLFMCAGNMIHSLGGFQDIRFMGGLVNSIPLTCSFFNICNFSLCGLPFLSGFYSKDLIAEVLSMEFLNVYIYVVFFLSVGLTVCYSFRLSYYSLTGNFNYLVLNCLKEESFIMLKGMGGLIFLVVFMGSLLSWLIFPEPYFIYLPFLFKFMTLIMILMGMWLGYETSKFNLSYSLFSTKCFSLSMFFSLMWNMPLISTLGVNYLPLWSGSMYTKIFDQGWFEYYGGQNLALNLSILSRIFQLFSSNHLKVYFMMTVIWVFLLCLSML</sequence>
<evidence type="ECO:0000256" key="17">
    <source>
        <dbReference type="RuleBase" id="RU003404"/>
    </source>
</evidence>
<evidence type="ECO:0000259" key="19">
    <source>
        <dbReference type="Pfam" id="PF00662"/>
    </source>
</evidence>
<evidence type="ECO:0000259" key="18">
    <source>
        <dbReference type="Pfam" id="PF00361"/>
    </source>
</evidence>
<keyword evidence="5 17" id="KW-0813">Transport</keyword>
<comment type="subcellular location">
    <subcellularLocation>
        <location evidence="2">Mitochondrion inner membrane</location>
        <topology evidence="2">Multi-pass membrane protein</topology>
    </subcellularLocation>
</comment>
<dbReference type="PANTHER" id="PTHR42829">
    <property type="entry name" value="NADH-UBIQUINONE OXIDOREDUCTASE CHAIN 5"/>
    <property type="match status" value="1"/>
</dbReference>
<evidence type="ECO:0000256" key="11">
    <source>
        <dbReference type="ARBA" id="ARBA00022989"/>
    </source>
</evidence>
<comment type="similarity">
    <text evidence="17">Belongs to the complex I subunit 5 family.</text>
</comment>
<evidence type="ECO:0000313" key="21">
    <source>
        <dbReference type="EMBL" id="QIV24569.1"/>
    </source>
</evidence>
<keyword evidence="15 17" id="KW-0472">Membrane</keyword>
<dbReference type="InterPro" id="IPR001516">
    <property type="entry name" value="Proton_antipo_N"/>
</dbReference>
<keyword evidence="14 17" id="KW-0496">Mitochondrion</keyword>
<dbReference type="InterPro" id="IPR003945">
    <property type="entry name" value="NU5C-like"/>
</dbReference>
<protein>
    <recommendedName>
        <fullName evidence="4 17">NADH-ubiquinone oxidoreductase chain 5</fullName>
        <ecNumber evidence="3 17">7.1.1.2</ecNumber>
    </recommendedName>
</protein>
<organism evidence="21">
    <name type="scientific">Phaolus metallicus</name>
    <dbReference type="NCBI Taxonomy" id="2547844"/>
    <lineage>
        <taxon>Eukaryota</taxon>
        <taxon>Metazoa</taxon>
        <taxon>Ecdysozoa</taxon>
        <taxon>Arthropoda</taxon>
        <taxon>Hexapoda</taxon>
        <taxon>Insecta</taxon>
        <taxon>Pterygota</taxon>
        <taxon>Neoptera</taxon>
        <taxon>Endopterygota</taxon>
        <taxon>Coleoptera</taxon>
        <taxon>Polyphaga</taxon>
        <taxon>Cucujiformia</taxon>
        <taxon>Chrysomeloidea</taxon>
        <taxon>Cerambycidae</taxon>
        <taxon>Prioninae</taxon>
        <taxon>Anacolini</taxon>
        <taxon>Phaolus</taxon>
    </lineage>
</organism>
<accession>A0A6H0N3V2</accession>
<feature type="domain" description="NADH-Ubiquinone oxidoreductase (complex I) chain 5 N-terminal" evidence="19">
    <location>
        <begin position="41"/>
        <end position="88"/>
    </location>
</feature>
<feature type="transmembrane region" description="Helical" evidence="17">
    <location>
        <begin position="84"/>
        <end position="103"/>
    </location>
</feature>
<gene>
    <name evidence="21" type="primary">ND5</name>
</gene>
<evidence type="ECO:0000256" key="14">
    <source>
        <dbReference type="ARBA" id="ARBA00023128"/>
    </source>
</evidence>
<dbReference type="GO" id="GO:0015990">
    <property type="term" value="P:electron transport coupled proton transport"/>
    <property type="evidence" value="ECO:0007669"/>
    <property type="project" value="TreeGrafter"/>
</dbReference>
<keyword evidence="6" id="KW-0679">Respiratory chain</keyword>
<evidence type="ECO:0000256" key="7">
    <source>
        <dbReference type="ARBA" id="ARBA00022692"/>
    </source>
</evidence>
<dbReference type="EC" id="7.1.1.2" evidence="3 17"/>
<comment type="catalytic activity">
    <reaction evidence="16 17">
        <text>a ubiquinone + NADH + 5 H(+)(in) = a ubiquinol + NAD(+) + 4 H(+)(out)</text>
        <dbReference type="Rhea" id="RHEA:29091"/>
        <dbReference type="Rhea" id="RHEA-COMP:9565"/>
        <dbReference type="Rhea" id="RHEA-COMP:9566"/>
        <dbReference type="ChEBI" id="CHEBI:15378"/>
        <dbReference type="ChEBI" id="CHEBI:16389"/>
        <dbReference type="ChEBI" id="CHEBI:17976"/>
        <dbReference type="ChEBI" id="CHEBI:57540"/>
        <dbReference type="ChEBI" id="CHEBI:57945"/>
        <dbReference type="EC" id="7.1.1.2"/>
    </reaction>
</comment>
<feature type="transmembrane region" description="Helical" evidence="17">
    <location>
        <begin position="238"/>
        <end position="259"/>
    </location>
</feature>
<dbReference type="EMBL" id="MK614535">
    <property type="protein sequence ID" value="QIV24569.1"/>
    <property type="molecule type" value="Genomic_DNA"/>
</dbReference>
<feature type="transmembrane region" description="Helical" evidence="17">
    <location>
        <begin position="375"/>
        <end position="397"/>
    </location>
</feature>
<dbReference type="PRINTS" id="PR01434">
    <property type="entry name" value="NADHDHGNASE5"/>
</dbReference>
<evidence type="ECO:0000256" key="16">
    <source>
        <dbReference type="ARBA" id="ARBA00049551"/>
    </source>
</evidence>
<dbReference type="Pfam" id="PF00662">
    <property type="entry name" value="Proton_antipo_N"/>
    <property type="match status" value="1"/>
</dbReference>
<dbReference type="PANTHER" id="PTHR42829:SF2">
    <property type="entry name" value="NADH-UBIQUINONE OXIDOREDUCTASE CHAIN 5"/>
    <property type="match status" value="1"/>
</dbReference>
<evidence type="ECO:0000256" key="15">
    <source>
        <dbReference type="ARBA" id="ARBA00023136"/>
    </source>
</evidence>
<feature type="transmembrane region" description="Helical" evidence="17">
    <location>
        <begin position="271"/>
        <end position="296"/>
    </location>
</feature>
<evidence type="ECO:0000256" key="3">
    <source>
        <dbReference type="ARBA" id="ARBA00012944"/>
    </source>
</evidence>
<dbReference type="GO" id="GO:0003954">
    <property type="term" value="F:NADH dehydrogenase activity"/>
    <property type="evidence" value="ECO:0007669"/>
    <property type="project" value="TreeGrafter"/>
</dbReference>
<evidence type="ECO:0000259" key="20">
    <source>
        <dbReference type="Pfam" id="PF06455"/>
    </source>
</evidence>
<dbReference type="GO" id="GO:0005743">
    <property type="term" value="C:mitochondrial inner membrane"/>
    <property type="evidence" value="ECO:0007669"/>
    <property type="project" value="UniProtKB-SubCell"/>
</dbReference>
<dbReference type="InterPro" id="IPR010934">
    <property type="entry name" value="NADH_DH_su5_C"/>
</dbReference>
<comment type="function">
    <text evidence="1">Core subunit of the mitochondrial membrane respiratory chain NADH dehydrogenase (Complex I) that is believed to belong to the minimal assembly required for catalysis. Complex I functions in the transfer of electrons from NADH to the respiratory chain. The immediate electron acceptor for the enzyme is believed to be ubiquinone.</text>
</comment>
<evidence type="ECO:0000256" key="6">
    <source>
        <dbReference type="ARBA" id="ARBA00022660"/>
    </source>
</evidence>
<feature type="transmembrane region" description="Helical" evidence="17">
    <location>
        <begin position="302"/>
        <end position="322"/>
    </location>
</feature>
<feature type="transmembrane region" description="Helical" evidence="17">
    <location>
        <begin position="178"/>
        <end position="196"/>
    </location>
</feature>
<evidence type="ECO:0000256" key="2">
    <source>
        <dbReference type="ARBA" id="ARBA00004448"/>
    </source>
</evidence>
<feature type="transmembrane region" description="Helical" evidence="17">
    <location>
        <begin position="554"/>
        <end position="572"/>
    </location>
</feature>
<keyword evidence="7 17" id="KW-0812">Transmembrane</keyword>
<evidence type="ECO:0000256" key="8">
    <source>
        <dbReference type="ARBA" id="ARBA00022792"/>
    </source>
</evidence>
<reference evidence="21" key="1">
    <citation type="journal article" date="2020" name="Syst. Entomol.">
        <title>Museomics reveals extensive cryptic diversity of Australian prionine longhorn beetles with implications for their classification and conservation.</title>
        <authorList>
            <person name="Jin M."/>
            <person name="Zwick A."/>
            <person name="Slipinski A."/>
            <person name="Keyzer R."/>
            <person name="Pang H."/>
        </authorList>
    </citation>
    <scope>NUCLEOTIDE SEQUENCE</scope>
</reference>
<dbReference type="GO" id="GO:0008137">
    <property type="term" value="F:NADH dehydrogenase (ubiquinone) activity"/>
    <property type="evidence" value="ECO:0007669"/>
    <property type="project" value="UniProtKB-EC"/>
</dbReference>
<keyword evidence="10" id="KW-0249">Electron transport</keyword>
<feature type="transmembrane region" description="Helical" evidence="17">
    <location>
        <begin position="150"/>
        <end position="172"/>
    </location>
</feature>
<feature type="domain" description="NADH:quinone oxidoreductase/Mrp antiporter transmembrane" evidence="18">
    <location>
        <begin position="105"/>
        <end position="379"/>
    </location>
</feature>
<keyword evidence="13 17" id="KW-0830">Ubiquinone</keyword>
<evidence type="ECO:0000256" key="10">
    <source>
        <dbReference type="ARBA" id="ARBA00022982"/>
    </source>
</evidence>
<feature type="transmembrane region" description="Helical" evidence="17">
    <location>
        <begin position="491"/>
        <end position="510"/>
    </location>
</feature>
<feature type="transmembrane region" description="Helical" evidence="17">
    <location>
        <begin position="48"/>
        <end position="72"/>
    </location>
</feature>
<evidence type="ECO:0000256" key="13">
    <source>
        <dbReference type="ARBA" id="ARBA00023075"/>
    </source>
</evidence>
<feature type="transmembrane region" description="Helical" evidence="17">
    <location>
        <begin position="208"/>
        <end position="232"/>
    </location>
</feature>
<keyword evidence="12 17" id="KW-0520">NAD</keyword>
<feature type="transmembrane region" description="Helical" evidence="17">
    <location>
        <begin position="7"/>
        <end position="28"/>
    </location>
</feature>
<feature type="transmembrane region" description="Helical" evidence="17">
    <location>
        <begin position="334"/>
        <end position="355"/>
    </location>
</feature>
<dbReference type="GO" id="GO:0042773">
    <property type="term" value="P:ATP synthesis coupled electron transport"/>
    <property type="evidence" value="ECO:0007669"/>
    <property type="project" value="InterPro"/>
</dbReference>
<feature type="domain" description="NADH dehydrogenase subunit 5 C-terminal" evidence="20">
    <location>
        <begin position="391"/>
        <end position="571"/>
    </location>
</feature>
<dbReference type="Pfam" id="PF00361">
    <property type="entry name" value="Proton_antipo_M"/>
    <property type="match status" value="1"/>
</dbReference>
<keyword evidence="11 17" id="KW-1133">Transmembrane helix</keyword>
<feature type="transmembrane region" description="Helical" evidence="17">
    <location>
        <begin position="418"/>
        <end position="442"/>
    </location>
</feature>
<evidence type="ECO:0000256" key="5">
    <source>
        <dbReference type="ARBA" id="ARBA00022448"/>
    </source>
</evidence>
<evidence type="ECO:0000256" key="4">
    <source>
        <dbReference type="ARBA" id="ARBA00021096"/>
    </source>
</evidence>